<proteinExistence type="inferred from homology"/>
<dbReference type="SMR" id="A0A482WFV9"/>
<evidence type="ECO:0000313" key="14">
    <source>
        <dbReference type="Proteomes" id="UP000291343"/>
    </source>
</evidence>
<evidence type="ECO:0000313" key="13">
    <source>
        <dbReference type="EMBL" id="RZF32383.1"/>
    </source>
</evidence>
<dbReference type="Pfam" id="PF20912">
    <property type="entry name" value="RPC3_helical"/>
    <property type="match status" value="1"/>
</dbReference>
<dbReference type="SUPFAM" id="SSF46785">
    <property type="entry name" value="Winged helix' DNA-binding domain"/>
    <property type="match status" value="1"/>
</dbReference>
<dbReference type="InterPro" id="IPR039748">
    <property type="entry name" value="RPC3"/>
</dbReference>
<dbReference type="InParanoid" id="A0A482WFV9"/>
<reference evidence="13 14" key="1">
    <citation type="journal article" date="2017" name="Gigascience">
        <title>Genome sequence of the small brown planthopper, Laodelphax striatellus.</title>
        <authorList>
            <person name="Zhu J."/>
            <person name="Jiang F."/>
            <person name="Wang X."/>
            <person name="Yang P."/>
            <person name="Bao Y."/>
            <person name="Zhao W."/>
            <person name="Wang W."/>
            <person name="Lu H."/>
            <person name="Wang Q."/>
            <person name="Cui N."/>
            <person name="Li J."/>
            <person name="Chen X."/>
            <person name="Luo L."/>
            <person name="Yu J."/>
            <person name="Kang L."/>
            <person name="Cui F."/>
        </authorList>
    </citation>
    <scope>NUCLEOTIDE SEQUENCE [LARGE SCALE GENOMIC DNA]</scope>
    <source>
        <strain evidence="13">Lst14</strain>
    </source>
</reference>
<evidence type="ECO:0000259" key="12">
    <source>
        <dbReference type="Pfam" id="PF22536"/>
    </source>
</evidence>
<dbReference type="PANTHER" id="PTHR12949:SF0">
    <property type="entry name" value="DNA-DIRECTED RNA POLYMERASE III SUBUNIT RPC3"/>
    <property type="match status" value="1"/>
</dbReference>
<protein>
    <recommendedName>
        <fullName evidence="5 9">DNA-directed RNA polymerase III subunit RPC3</fullName>
        <shortName evidence="9">RNA polymerase III subunit C3</shortName>
    </recommendedName>
</protein>
<dbReference type="InterPro" id="IPR036390">
    <property type="entry name" value="WH_DNA-bd_sf"/>
</dbReference>
<dbReference type="PANTHER" id="PTHR12949">
    <property type="entry name" value="RNA POLYMERASE III DNA DIRECTED -RELATED"/>
    <property type="match status" value="1"/>
</dbReference>
<keyword evidence="8 9" id="KW-0539">Nucleus</keyword>
<organism evidence="13 14">
    <name type="scientific">Laodelphax striatellus</name>
    <name type="common">Small brown planthopper</name>
    <name type="synonym">Delphax striatella</name>
    <dbReference type="NCBI Taxonomy" id="195883"/>
    <lineage>
        <taxon>Eukaryota</taxon>
        <taxon>Metazoa</taxon>
        <taxon>Ecdysozoa</taxon>
        <taxon>Arthropoda</taxon>
        <taxon>Hexapoda</taxon>
        <taxon>Insecta</taxon>
        <taxon>Pterygota</taxon>
        <taxon>Neoptera</taxon>
        <taxon>Paraneoptera</taxon>
        <taxon>Hemiptera</taxon>
        <taxon>Auchenorrhyncha</taxon>
        <taxon>Fulgoroidea</taxon>
        <taxon>Delphacidae</taxon>
        <taxon>Criomorphinae</taxon>
        <taxon>Laodelphax</taxon>
    </lineage>
</organism>
<dbReference type="InterPro" id="IPR055207">
    <property type="entry name" value="POLR3C_WHD"/>
</dbReference>
<sequence>MALSYCKLCSLLLTEHFGEVIGKVAEDLQWGPKLLPNIVSSTGLSTAKVKKALAILIQYGFVRYEKSKCPWRAEYIYLPEKVLLLLRYQRYLELIDTKYGEESRLLLEEIMKYGSITESSAILKVVEVLKKDEKSTSDSVIALRNKFHALITGRYLIRCANPCKTEADEPNLSSVPRLTLIEAELHRPAVIDVNVLCKAAEGQTCKPEDIGDANVRWRLNYDRFHQDMRDEMMIDAMRRRFDDNAAELMKQLLQLMYLRTEAWCSDSNPVPVLELKDAISKKSANAYLSQYFEQYLKILEEDSCRFLTKVGTGDVSSAQLCVNMAKAILQLTSTAIENVIEQRFGMKAARIFRLVKTKKFVEQEQIQQLAMISDKEAKQITYKLLQENFLQMQELRKPAAGSGPNKSFFLFHVDLNLVVHTVTEMCHKAIYNALIRSRSELTNHMRLMEKHERLEAASQLLREQGTEQEQIDALVDEWLSLPERNLLESVKKSLEKLKTAEIQIDNTLFLLQLFTYYQHLTMPKITSKKKSQIE</sequence>
<evidence type="ECO:0000259" key="10">
    <source>
        <dbReference type="Pfam" id="PF05645"/>
    </source>
</evidence>
<feature type="domain" description="RNA polymerase III Rpc82 C -terminal" evidence="10">
    <location>
        <begin position="205"/>
        <end position="312"/>
    </location>
</feature>
<dbReference type="Pfam" id="PF22536">
    <property type="entry name" value="WHD_POLR3C"/>
    <property type="match status" value="1"/>
</dbReference>
<dbReference type="FunCoup" id="A0A482WFV9">
    <property type="interactions" value="1524"/>
</dbReference>
<evidence type="ECO:0000256" key="6">
    <source>
        <dbReference type="ARBA" id="ARBA00022478"/>
    </source>
</evidence>
<dbReference type="GO" id="GO:0005666">
    <property type="term" value="C:RNA polymerase III complex"/>
    <property type="evidence" value="ECO:0007669"/>
    <property type="project" value="UniProtKB-UniRule"/>
</dbReference>
<comment type="similarity">
    <text evidence="3 9">Belongs to the eukaryotic RPC3/POLR3C RNA polymerase subunit family.</text>
</comment>
<dbReference type="Gene3D" id="6.10.140.1450">
    <property type="match status" value="1"/>
</dbReference>
<evidence type="ECO:0000256" key="2">
    <source>
        <dbReference type="ARBA" id="ARBA00006835"/>
    </source>
</evidence>
<evidence type="ECO:0000256" key="3">
    <source>
        <dbReference type="ARBA" id="ARBA00007206"/>
    </source>
</evidence>
<name>A0A482WFV9_LAOST</name>
<evidence type="ECO:0000256" key="5">
    <source>
        <dbReference type="ARBA" id="ARBA00016689"/>
    </source>
</evidence>
<dbReference type="GO" id="GO:0003697">
    <property type="term" value="F:single-stranded DNA binding"/>
    <property type="evidence" value="ECO:0007669"/>
    <property type="project" value="UniProtKB-UniRule"/>
</dbReference>
<comment type="caution">
    <text evidence="13">The sequence shown here is derived from an EMBL/GenBank/DDBJ whole genome shotgun (WGS) entry which is preliminary data.</text>
</comment>
<comment type="function">
    <text evidence="9">DNA-dependent RNA polymerase catalyzes the transcription of DNA into RNA using the four ribonucleoside triphosphates as substrates. Specific core component of RNA polymerase III which synthesizes small RNAs, such as 5S rRNA and tRNAs.</text>
</comment>
<evidence type="ECO:0000256" key="9">
    <source>
        <dbReference type="RuleBase" id="RU367076"/>
    </source>
</evidence>
<gene>
    <name evidence="13" type="ORF">LSTR_LSTR001847</name>
</gene>
<keyword evidence="6 9" id="KW-0240">DNA-directed RNA polymerase</keyword>
<dbReference type="InterPro" id="IPR036388">
    <property type="entry name" value="WH-like_DNA-bd_sf"/>
</dbReference>
<dbReference type="STRING" id="195883.A0A482WFV9"/>
<dbReference type="InterPro" id="IPR008806">
    <property type="entry name" value="RNA_pol_III_Rpc82_C"/>
</dbReference>
<keyword evidence="7 9" id="KW-0804">Transcription</keyword>
<evidence type="ECO:0000259" key="11">
    <source>
        <dbReference type="Pfam" id="PF08221"/>
    </source>
</evidence>
<dbReference type="AlphaFoldDB" id="A0A482WFV9"/>
<comment type="subcellular location">
    <subcellularLocation>
        <location evidence="1 9">Nucleus</location>
    </subcellularLocation>
</comment>
<comment type="subunit">
    <text evidence="4 9">Component of the RNA polymerase III (Pol III) complex consisting of 17 subunits.</text>
</comment>
<dbReference type="Gene3D" id="1.10.10.10">
    <property type="entry name" value="Winged helix-like DNA-binding domain superfamily/Winged helix DNA-binding domain"/>
    <property type="match status" value="4"/>
</dbReference>
<dbReference type="Pfam" id="PF05645">
    <property type="entry name" value="RNA_pol_Rpc82"/>
    <property type="match status" value="1"/>
</dbReference>
<feature type="domain" description="RNA polymerase III subunit RPC82-related helix-turn-helix" evidence="11">
    <location>
        <begin position="7"/>
        <end position="64"/>
    </location>
</feature>
<evidence type="ECO:0000256" key="4">
    <source>
        <dbReference type="ARBA" id="ARBA00011206"/>
    </source>
</evidence>
<comment type="similarity">
    <text evidence="2">Belongs to the RNA polymerase beta chain family.</text>
</comment>
<dbReference type="OrthoDB" id="272392at2759"/>
<dbReference type="Proteomes" id="UP000291343">
    <property type="component" value="Unassembled WGS sequence"/>
</dbReference>
<keyword evidence="14" id="KW-1185">Reference proteome</keyword>
<dbReference type="EMBL" id="QKKF02037264">
    <property type="protein sequence ID" value="RZF32383.1"/>
    <property type="molecule type" value="Genomic_DNA"/>
</dbReference>
<evidence type="ECO:0000256" key="8">
    <source>
        <dbReference type="ARBA" id="ARBA00023242"/>
    </source>
</evidence>
<dbReference type="FunFam" id="1.10.10.10:FF:000199">
    <property type="entry name" value="DNA-directed RNA polymerase III subunit RPC3"/>
    <property type="match status" value="1"/>
</dbReference>
<evidence type="ECO:0000256" key="1">
    <source>
        <dbReference type="ARBA" id="ARBA00004123"/>
    </source>
</evidence>
<evidence type="ECO:0000256" key="7">
    <source>
        <dbReference type="ARBA" id="ARBA00023163"/>
    </source>
</evidence>
<accession>A0A482WFV9</accession>
<dbReference type="Pfam" id="PF08221">
    <property type="entry name" value="HTH_9"/>
    <property type="match status" value="1"/>
</dbReference>
<dbReference type="InterPro" id="IPR013197">
    <property type="entry name" value="RNA_pol_III_RPC82-rel_HTH"/>
</dbReference>
<feature type="domain" description="DNA-directed RNA polymerase III subunit RPC3 winged-helix" evidence="12">
    <location>
        <begin position="336"/>
        <end position="413"/>
    </location>
</feature>
<dbReference type="GO" id="GO:0006351">
    <property type="term" value="P:DNA-templated transcription"/>
    <property type="evidence" value="ECO:0007669"/>
    <property type="project" value="InterPro"/>
</dbReference>